<gene>
    <name evidence="1" type="ORF">O6H91_21G049100</name>
</gene>
<reference evidence="2" key="1">
    <citation type="journal article" date="2024" name="Proc. Natl. Acad. Sci. U.S.A.">
        <title>Extraordinary preservation of gene collinearity over three hundred million years revealed in homosporous lycophytes.</title>
        <authorList>
            <person name="Li C."/>
            <person name="Wickell D."/>
            <person name="Kuo L.Y."/>
            <person name="Chen X."/>
            <person name="Nie B."/>
            <person name="Liao X."/>
            <person name="Peng D."/>
            <person name="Ji J."/>
            <person name="Jenkins J."/>
            <person name="Williams M."/>
            <person name="Shu S."/>
            <person name="Plott C."/>
            <person name="Barry K."/>
            <person name="Rajasekar S."/>
            <person name="Grimwood J."/>
            <person name="Han X."/>
            <person name="Sun S."/>
            <person name="Hou Z."/>
            <person name="He W."/>
            <person name="Dai G."/>
            <person name="Sun C."/>
            <person name="Schmutz J."/>
            <person name="Leebens-Mack J.H."/>
            <person name="Li F.W."/>
            <person name="Wang L."/>
        </authorList>
    </citation>
    <scope>NUCLEOTIDE SEQUENCE [LARGE SCALE GENOMIC DNA]</scope>
    <source>
        <strain evidence="2">cv. PW_Plant_1</strain>
    </source>
</reference>
<accession>A0ACC2AKC2</accession>
<sequence>MRAKAAVEAQCPGVVSCADLLVIAARDLLAMVGGPSWEVAKGRLDGKISMASAVPGNLPSATDDLDKLTALFASKGLNQSEMVALSGAHSVGFAHCNQFMRRVYNFNATYKIDPTINPLYAAQLRESCPQVNLDPTVVVFLDDTTPRIFDNVYYQNAQKGLALLSSDQVLFTDERTRPIVNSFAADNSTFLNSFVSAMQKLTSVGVKTRGSADGEIRQNCGAVNT</sequence>
<evidence type="ECO:0000313" key="1">
    <source>
        <dbReference type="EMBL" id="KAJ7517991.1"/>
    </source>
</evidence>
<name>A0ACC2AKC2_DIPCM</name>
<dbReference type="Proteomes" id="UP001162992">
    <property type="component" value="Chromosome 21"/>
</dbReference>
<proteinExistence type="predicted"/>
<keyword evidence="2" id="KW-1185">Reference proteome</keyword>
<evidence type="ECO:0000313" key="2">
    <source>
        <dbReference type="Proteomes" id="UP001162992"/>
    </source>
</evidence>
<protein>
    <submittedName>
        <fullName evidence="1">Uncharacterized protein</fullName>
    </submittedName>
</protein>
<dbReference type="EMBL" id="CM055112">
    <property type="protein sequence ID" value="KAJ7517991.1"/>
    <property type="molecule type" value="Genomic_DNA"/>
</dbReference>
<comment type="caution">
    <text evidence="1">The sequence shown here is derived from an EMBL/GenBank/DDBJ whole genome shotgun (WGS) entry which is preliminary data.</text>
</comment>
<organism evidence="1 2">
    <name type="scientific">Diphasiastrum complanatum</name>
    <name type="common">Issler's clubmoss</name>
    <name type="synonym">Lycopodium complanatum</name>
    <dbReference type="NCBI Taxonomy" id="34168"/>
    <lineage>
        <taxon>Eukaryota</taxon>
        <taxon>Viridiplantae</taxon>
        <taxon>Streptophyta</taxon>
        <taxon>Embryophyta</taxon>
        <taxon>Tracheophyta</taxon>
        <taxon>Lycopodiopsida</taxon>
        <taxon>Lycopodiales</taxon>
        <taxon>Lycopodiaceae</taxon>
        <taxon>Lycopodioideae</taxon>
        <taxon>Diphasiastrum</taxon>
    </lineage>
</organism>